<evidence type="ECO:0000313" key="4">
    <source>
        <dbReference type="Proteomes" id="UP001163046"/>
    </source>
</evidence>
<feature type="compositionally biased region" description="Basic and acidic residues" evidence="1">
    <location>
        <begin position="87"/>
        <end position="99"/>
    </location>
</feature>
<dbReference type="EMBL" id="MU825397">
    <property type="protein sequence ID" value="KAJ7393682.1"/>
    <property type="molecule type" value="Genomic_DNA"/>
</dbReference>
<feature type="signal peptide" evidence="2">
    <location>
        <begin position="1"/>
        <end position="18"/>
    </location>
</feature>
<name>A0A9X0A5C3_9CNID</name>
<gene>
    <name evidence="3" type="ORF">OS493_003339</name>
</gene>
<dbReference type="AlphaFoldDB" id="A0A9X0A5C3"/>
<feature type="compositionally biased region" description="Low complexity" evidence="1">
    <location>
        <begin position="216"/>
        <end position="233"/>
    </location>
</feature>
<feature type="region of interest" description="Disordered" evidence="1">
    <location>
        <begin position="132"/>
        <end position="152"/>
    </location>
</feature>
<reference evidence="3" key="1">
    <citation type="submission" date="2023-01" db="EMBL/GenBank/DDBJ databases">
        <title>Genome assembly of the deep-sea coral Lophelia pertusa.</title>
        <authorList>
            <person name="Herrera S."/>
            <person name="Cordes E."/>
        </authorList>
    </citation>
    <scope>NUCLEOTIDE SEQUENCE</scope>
    <source>
        <strain evidence="3">USNM1676648</strain>
        <tissue evidence="3">Polyp</tissue>
    </source>
</reference>
<feature type="chain" id="PRO_5040772285" evidence="2">
    <location>
        <begin position="19"/>
        <end position="396"/>
    </location>
</feature>
<dbReference type="OrthoDB" id="10485432at2759"/>
<evidence type="ECO:0000313" key="3">
    <source>
        <dbReference type="EMBL" id="KAJ7393682.1"/>
    </source>
</evidence>
<feature type="compositionally biased region" description="Basic and acidic residues" evidence="1">
    <location>
        <begin position="348"/>
        <end position="369"/>
    </location>
</feature>
<feature type="region of interest" description="Disordered" evidence="1">
    <location>
        <begin position="210"/>
        <end position="245"/>
    </location>
</feature>
<sequence length="396" mass="44580">MRIFPFLVILGLCAVGYSRPSEKKDKATEVVDESDKELIRVAREDLEDEEPKEKPHKEKKRSTEAVNKRAKRAAQEDAFFQALLTRSPDRKREKKRSFDEGADNTGYIIRDDWKGDSKISDADRQELESLFTAINSPDDEGEEKLEETRSLKPGLEGKVQQFIEWLMSQPRHVALSDDLENSLKRTTECKYFDTWDKERKSLHSKLYFRSARSTEQQSQQQQPEQQQQQVQQQADPAGKTENSNKNCKSKCFTLQLGNTECKIICDPPVIDQPTQAPAYGLYPQQYGQQYPYMGQMPSPCVPPACQPGQMYGGYMPAQSYPGQGVPAPGMYPPVAAAGPSQEGCVGRSCDKKVPQSDKPAQDKQEKQDKPAPAPPKPAQAPSPYTFQVRSNFFGAS</sequence>
<dbReference type="Proteomes" id="UP001163046">
    <property type="component" value="Unassembled WGS sequence"/>
</dbReference>
<proteinExistence type="predicted"/>
<feature type="region of interest" description="Disordered" evidence="1">
    <location>
        <begin position="42"/>
        <end position="107"/>
    </location>
</feature>
<keyword evidence="4" id="KW-1185">Reference proteome</keyword>
<organism evidence="3 4">
    <name type="scientific">Desmophyllum pertusum</name>
    <dbReference type="NCBI Taxonomy" id="174260"/>
    <lineage>
        <taxon>Eukaryota</taxon>
        <taxon>Metazoa</taxon>
        <taxon>Cnidaria</taxon>
        <taxon>Anthozoa</taxon>
        <taxon>Hexacorallia</taxon>
        <taxon>Scleractinia</taxon>
        <taxon>Caryophylliina</taxon>
        <taxon>Caryophylliidae</taxon>
        <taxon>Desmophyllum</taxon>
    </lineage>
</organism>
<keyword evidence="2" id="KW-0732">Signal</keyword>
<evidence type="ECO:0000256" key="1">
    <source>
        <dbReference type="SAM" id="MobiDB-lite"/>
    </source>
</evidence>
<comment type="caution">
    <text evidence="3">The sequence shown here is derived from an EMBL/GenBank/DDBJ whole genome shotgun (WGS) entry which is preliminary data.</text>
</comment>
<evidence type="ECO:0000256" key="2">
    <source>
        <dbReference type="SAM" id="SignalP"/>
    </source>
</evidence>
<feature type="compositionally biased region" description="Pro residues" evidence="1">
    <location>
        <begin position="371"/>
        <end position="380"/>
    </location>
</feature>
<accession>A0A9X0A5C3</accession>
<feature type="compositionally biased region" description="Basic and acidic residues" evidence="1">
    <location>
        <begin position="51"/>
        <end position="67"/>
    </location>
</feature>
<protein>
    <submittedName>
        <fullName evidence="3">Uncharacterized protein</fullName>
    </submittedName>
</protein>
<feature type="region of interest" description="Disordered" evidence="1">
    <location>
        <begin position="338"/>
        <end position="396"/>
    </location>
</feature>